<feature type="region of interest" description="Disordered" evidence="3">
    <location>
        <begin position="285"/>
        <end position="355"/>
    </location>
</feature>
<protein>
    <recommendedName>
        <fullName evidence="4">GDP/GTP exchange factor Sec2 N-terminal domain-containing protein</fullName>
    </recommendedName>
</protein>
<dbReference type="GO" id="GO:0006887">
    <property type="term" value="P:exocytosis"/>
    <property type="evidence" value="ECO:0007669"/>
    <property type="project" value="TreeGrafter"/>
</dbReference>
<dbReference type="Pfam" id="PF06428">
    <property type="entry name" value="Sec2p"/>
    <property type="match status" value="1"/>
</dbReference>
<dbReference type="EMBL" id="SDIL01000004">
    <property type="protein sequence ID" value="RXK42054.1"/>
    <property type="molecule type" value="Genomic_DNA"/>
</dbReference>
<comment type="caution">
    <text evidence="5">The sequence shown here is derived from an EMBL/GenBank/DDBJ whole genome shotgun (WGS) entry which is preliminary data.</text>
</comment>
<feature type="domain" description="GDP/GTP exchange factor Sec2 N-terminal" evidence="4">
    <location>
        <begin position="660"/>
        <end position="733"/>
    </location>
</feature>
<feature type="compositionally biased region" description="Polar residues" evidence="3">
    <location>
        <begin position="179"/>
        <end position="198"/>
    </location>
</feature>
<dbReference type="GO" id="GO:0070319">
    <property type="term" value="C:Golgi to plasma membrane transport vesicle"/>
    <property type="evidence" value="ECO:0007669"/>
    <property type="project" value="TreeGrafter"/>
</dbReference>
<dbReference type="AlphaFoldDB" id="A0A4Q1BV78"/>
<feature type="coiled-coil region" evidence="2">
    <location>
        <begin position="438"/>
        <end position="465"/>
    </location>
</feature>
<feature type="compositionally biased region" description="Polar residues" evidence="3">
    <location>
        <begin position="31"/>
        <end position="40"/>
    </location>
</feature>
<sequence>MAHPYYGDPTGGLANGNSRLSAPSTPGAGATSRSEPSSFQFDPPLFDFSLPSIPTTIPPRLAQIGRRLSEMSDQLLPVSPSYSEIELARSKSSRTIRSREEVPGMGDEPIMCPFCQKPLPPSLFVSHTGPHSHVPKRTPVKRTVSMMDANVGSRTPSQMRKSLDVLEKGGGVTEGQVAGSRSQTSPSNEKGVQRSQALAQGRGDPSEVKATAKATSVTPAIAKTPSVMTATSESLAPGIAEGDTANHQAATMFISDSDIKRWSALAGIAPEPVATIVDAEKKKEEKTIPILPPPPPPLDTTRKSSGRFNLFHRSSSSKERRKKDDDEDSEDEHVGQTGYAKLLGPGSDSEDEGRGKEIQPMQLHASPKEIQEQALATSPPVVTDHQEPANLSKGNAGEHGSGEDELKQVLREVLKKVNEMSVSHNTLLSSHSAILTSLKIARSNLVMAEANTEMLEAELKRLKSIPRPSVTAVARPAYTTSTTATRSPVTPTIAERRGPASAAAASGSQAPTTSSGANSEKARPMSLQLPPPSLNTGPVTSPASTSADHSKGVFGFWKGGEKRRLPGGLGNVTIPTLPTGAQIMSAIEGTRPTTPTGEKVPIFDFHGFPMATPEPKTPTARRSLEQPSSAVVQRASTPTSATRTSSLNSTGVTATVPSHTSELTRLRQATVLAQSRMDVMAKELVEMKKGKVDMEMELENLSQALFEEANKMVAEERRKRAEAEEAIKEVKEEREALRETIKVLGGKVDDASSRASTVDDEEEEETDENPFAPRDLDKHYEALRKTIHHVGEGVGGDEADQVMSGIGVIPGVGGPDIMPIPDEAKRSGLEMVPAIAPLSPNPWASAEPFNLPPQPAVPTLRVIEGTPQESISRSGAEEIGQVEVGKNESRSQVEELDRLMERLQQEAKD</sequence>
<feature type="region of interest" description="Disordered" evidence="3">
    <location>
        <begin position="372"/>
        <end position="404"/>
    </location>
</feature>
<feature type="compositionally biased region" description="Acidic residues" evidence="3">
    <location>
        <begin position="758"/>
        <end position="768"/>
    </location>
</feature>
<feature type="compositionally biased region" description="Low complexity" evidence="3">
    <location>
        <begin position="499"/>
        <end position="517"/>
    </location>
</feature>
<dbReference type="InterPro" id="IPR040351">
    <property type="entry name" value="RAB3IL/RAB3IP/Sec2"/>
</dbReference>
<dbReference type="GO" id="GO:0005085">
    <property type="term" value="F:guanyl-nucleotide exchange factor activity"/>
    <property type="evidence" value="ECO:0007669"/>
    <property type="project" value="InterPro"/>
</dbReference>
<evidence type="ECO:0000256" key="1">
    <source>
        <dbReference type="ARBA" id="ARBA00023054"/>
    </source>
</evidence>
<dbReference type="OrthoDB" id="5560525at2759"/>
<reference evidence="5 6" key="1">
    <citation type="submission" date="2016-06" db="EMBL/GenBank/DDBJ databases">
        <title>Evolution of pathogenesis and genome organization in the Tremellales.</title>
        <authorList>
            <person name="Cuomo C."/>
            <person name="Litvintseva A."/>
            <person name="Heitman J."/>
            <person name="Chen Y."/>
            <person name="Sun S."/>
            <person name="Springer D."/>
            <person name="Dromer F."/>
            <person name="Young S."/>
            <person name="Zeng Q."/>
            <person name="Chapman S."/>
            <person name="Gujja S."/>
            <person name="Saif S."/>
            <person name="Birren B."/>
        </authorList>
    </citation>
    <scope>NUCLEOTIDE SEQUENCE [LARGE SCALE GENOMIC DNA]</scope>
    <source>
        <strain evidence="5 6">ATCC 28783</strain>
    </source>
</reference>
<feature type="region of interest" description="Disordered" evidence="3">
    <location>
        <begin position="478"/>
        <end position="551"/>
    </location>
</feature>
<feature type="region of interest" description="Disordered" evidence="3">
    <location>
        <begin position="865"/>
        <end position="893"/>
    </location>
</feature>
<gene>
    <name evidence="5" type="ORF">M231_00776</name>
</gene>
<feature type="coiled-coil region" evidence="2">
    <location>
        <begin position="684"/>
        <end position="747"/>
    </location>
</feature>
<dbReference type="SUPFAM" id="SSF144284">
    <property type="entry name" value="Sec2 N-terminal region"/>
    <property type="match status" value="1"/>
</dbReference>
<proteinExistence type="predicted"/>
<evidence type="ECO:0000256" key="2">
    <source>
        <dbReference type="SAM" id="Coils"/>
    </source>
</evidence>
<feature type="region of interest" description="Disordered" evidence="3">
    <location>
        <begin position="748"/>
        <end position="774"/>
    </location>
</feature>
<feature type="compositionally biased region" description="Polar residues" evidence="3">
    <location>
        <begin position="534"/>
        <end position="547"/>
    </location>
</feature>
<accession>A0A4Q1BV78</accession>
<name>A0A4Q1BV78_TREME</name>
<dbReference type="PANTHER" id="PTHR14430">
    <property type="entry name" value="RABIN3-RELATED"/>
    <property type="match status" value="1"/>
</dbReference>
<dbReference type="VEuPathDB" id="FungiDB:TREMEDRAFT_70790"/>
<feature type="region of interest" description="Disordered" evidence="3">
    <location>
        <begin position="171"/>
        <end position="213"/>
    </location>
</feature>
<keyword evidence="1 2" id="KW-0175">Coiled coil</keyword>
<evidence type="ECO:0000313" key="6">
    <source>
        <dbReference type="Proteomes" id="UP000289152"/>
    </source>
</evidence>
<evidence type="ECO:0000259" key="4">
    <source>
        <dbReference type="Pfam" id="PF06428"/>
    </source>
</evidence>
<evidence type="ECO:0000313" key="5">
    <source>
        <dbReference type="EMBL" id="RXK42054.1"/>
    </source>
</evidence>
<keyword evidence="6" id="KW-1185">Reference proteome</keyword>
<organism evidence="5 6">
    <name type="scientific">Tremella mesenterica</name>
    <name type="common">Jelly fungus</name>
    <dbReference type="NCBI Taxonomy" id="5217"/>
    <lineage>
        <taxon>Eukaryota</taxon>
        <taxon>Fungi</taxon>
        <taxon>Dikarya</taxon>
        <taxon>Basidiomycota</taxon>
        <taxon>Agaricomycotina</taxon>
        <taxon>Tremellomycetes</taxon>
        <taxon>Tremellales</taxon>
        <taxon>Tremellaceae</taxon>
        <taxon>Tremella</taxon>
    </lineage>
</organism>
<dbReference type="GO" id="GO:0051286">
    <property type="term" value="C:cell tip"/>
    <property type="evidence" value="ECO:0007669"/>
    <property type="project" value="TreeGrafter"/>
</dbReference>
<dbReference type="VEuPathDB" id="FungiDB:TREMEDRAFT_56000"/>
<dbReference type="Gene3D" id="6.10.140.910">
    <property type="match status" value="1"/>
</dbReference>
<dbReference type="InParanoid" id="A0A4Q1BV78"/>
<feature type="compositionally biased region" description="Low complexity" evidence="3">
    <location>
        <begin position="634"/>
        <end position="646"/>
    </location>
</feature>
<dbReference type="InterPro" id="IPR009449">
    <property type="entry name" value="Sec2_N"/>
</dbReference>
<dbReference type="Proteomes" id="UP000289152">
    <property type="component" value="Unassembled WGS sequence"/>
</dbReference>
<feature type="compositionally biased region" description="Low complexity" evidence="3">
    <location>
        <begin position="478"/>
        <end position="492"/>
    </location>
</feature>
<feature type="region of interest" description="Disordered" evidence="3">
    <location>
        <begin position="613"/>
        <end position="654"/>
    </location>
</feature>
<feature type="region of interest" description="Disordered" evidence="3">
    <location>
        <begin position="1"/>
        <end position="45"/>
    </location>
</feature>
<dbReference type="PANTHER" id="PTHR14430:SF0">
    <property type="entry name" value="SEC2P DOMAIN-CONTAINING PROTEIN"/>
    <property type="match status" value="1"/>
</dbReference>
<feature type="compositionally biased region" description="Polar residues" evidence="3">
    <location>
        <begin position="15"/>
        <end position="24"/>
    </location>
</feature>
<evidence type="ECO:0000256" key="3">
    <source>
        <dbReference type="SAM" id="MobiDB-lite"/>
    </source>
</evidence>